<evidence type="ECO:0000313" key="9">
    <source>
        <dbReference type="EMBL" id="KEC64627.1"/>
    </source>
</evidence>
<evidence type="ECO:0000256" key="2">
    <source>
        <dbReference type="ARBA" id="ARBA00022695"/>
    </source>
</evidence>
<dbReference type="InterPro" id="IPR003812">
    <property type="entry name" value="Fido"/>
</dbReference>
<accession>A0ABR4SN33</accession>
<dbReference type="PANTHER" id="PTHR39560">
    <property type="entry name" value="PROTEIN ADENYLYLTRANSFERASE FIC-RELATED"/>
    <property type="match status" value="1"/>
</dbReference>
<keyword evidence="10" id="KW-1185">Reference proteome</keyword>
<keyword evidence="4" id="KW-0067">ATP-binding</keyword>
<evidence type="ECO:0000256" key="1">
    <source>
        <dbReference type="ARBA" id="ARBA00022679"/>
    </source>
</evidence>
<dbReference type="EMBL" id="AHPD01000022">
    <property type="protein sequence ID" value="KEC64627.1"/>
    <property type="molecule type" value="Genomic_DNA"/>
</dbReference>
<proteinExistence type="predicted"/>
<comment type="catalytic activity">
    <reaction evidence="7">
        <text>L-tyrosyl-[protein] + ATP = O-(5'-adenylyl)-L-tyrosyl-[protein] + diphosphate</text>
        <dbReference type="Rhea" id="RHEA:54288"/>
        <dbReference type="Rhea" id="RHEA-COMP:10136"/>
        <dbReference type="Rhea" id="RHEA-COMP:13846"/>
        <dbReference type="ChEBI" id="CHEBI:30616"/>
        <dbReference type="ChEBI" id="CHEBI:33019"/>
        <dbReference type="ChEBI" id="CHEBI:46858"/>
        <dbReference type="ChEBI" id="CHEBI:83624"/>
        <dbReference type="EC" id="2.7.7.108"/>
    </reaction>
</comment>
<evidence type="ECO:0000256" key="5">
    <source>
        <dbReference type="ARBA" id="ARBA00034531"/>
    </source>
</evidence>
<dbReference type="Gene3D" id="1.10.3290.10">
    <property type="entry name" value="Fido-like domain"/>
    <property type="match status" value="1"/>
</dbReference>
<dbReference type="PANTHER" id="PTHR39560:SF1">
    <property type="entry name" value="PROTEIN ADENYLYLTRANSFERASE FIC-RELATED"/>
    <property type="match status" value="1"/>
</dbReference>
<evidence type="ECO:0000256" key="6">
    <source>
        <dbReference type="ARBA" id="ARBA00047939"/>
    </source>
</evidence>
<gene>
    <name evidence="9" type="ORF">O7U_01293</name>
</gene>
<evidence type="ECO:0000256" key="7">
    <source>
        <dbReference type="ARBA" id="ARBA00048696"/>
    </source>
</evidence>
<feature type="domain" description="Fido" evidence="8">
    <location>
        <begin position="67"/>
        <end position="218"/>
    </location>
</feature>
<reference evidence="9 10" key="1">
    <citation type="submission" date="2012-04" db="EMBL/GenBank/DDBJ databases">
        <title>The Genome Sequence of Bartonella quintana JK 68.</title>
        <authorList>
            <consortium name="The Broad Institute Genome Sequencing Platform"/>
            <consortium name="The Broad Institute Genome Sequencing Center for Infectious Disease"/>
            <person name="Feldgarden M."/>
            <person name="Kirby J."/>
            <person name="Kosoy M."/>
            <person name="Birtles R."/>
            <person name="Probert W.S."/>
            <person name="Chiaraviglio L."/>
            <person name="Walker B."/>
            <person name="Young S.K."/>
            <person name="Zeng Q."/>
            <person name="Gargeya S."/>
            <person name="Fitzgerald M."/>
            <person name="Haas B."/>
            <person name="Abouelleil A."/>
            <person name="Alvarado L."/>
            <person name="Arachchi H.M."/>
            <person name="Berlin A.M."/>
            <person name="Chapman S.B."/>
            <person name="Goldberg J."/>
            <person name="Griggs A."/>
            <person name="Gujja S."/>
            <person name="Hansen M."/>
            <person name="Howarth C."/>
            <person name="Imamovic A."/>
            <person name="Larimer J."/>
            <person name="McCowen C."/>
            <person name="Montmayeur A."/>
            <person name="Murphy C."/>
            <person name="Neiman D."/>
            <person name="Pearson M."/>
            <person name="Priest M."/>
            <person name="Roberts A."/>
            <person name="Saif S."/>
            <person name="Shea T."/>
            <person name="Sisk P."/>
            <person name="Sykes S."/>
            <person name="Wortman J."/>
            <person name="Nusbaum C."/>
            <person name="Birren B."/>
        </authorList>
    </citation>
    <scope>NUCLEOTIDE SEQUENCE [LARGE SCALE GENOMIC DNA]</scope>
    <source>
        <strain evidence="9 10">JK 68</strain>
    </source>
</reference>
<sequence>MPKAKSKETQTPSSTRTSLPYHYLYSDSNILKNKYRIKNLDVFLKKCSHDTTKAMVNLCQASLPEKLDSSYLRDLHQQLFQNTFEWAETTRDTAFKFEDGTTAVMPEMKRTGWKNPFSIDDEIQKGLQKLDRTLAEKNNLQGLSREAFICESVEIFISFNHTHPFIEGNERTQRLFFQQFAQIAGHQLDFLLVTKERMLVASLAAAQDSQSRAYETSV</sequence>
<evidence type="ECO:0000313" key="10">
    <source>
        <dbReference type="Proteomes" id="UP000027143"/>
    </source>
</evidence>
<keyword evidence="1" id="KW-0808">Transferase</keyword>
<evidence type="ECO:0000256" key="3">
    <source>
        <dbReference type="ARBA" id="ARBA00022741"/>
    </source>
</evidence>
<organism evidence="9 10">
    <name type="scientific">Bartonella quintana JK 68</name>
    <dbReference type="NCBI Taxonomy" id="1134503"/>
    <lineage>
        <taxon>Bacteria</taxon>
        <taxon>Pseudomonadati</taxon>
        <taxon>Pseudomonadota</taxon>
        <taxon>Alphaproteobacteria</taxon>
        <taxon>Hyphomicrobiales</taxon>
        <taxon>Bartonellaceae</taxon>
        <taxon>Bartonella</taxon>
    </lineage>
</organism>
<keyword evidence="3" id="KW-0547">Nucleotide-binding</keyword>
<dbReference type="InterPro" id="IPR036597">
    <property type="entry name" value="Fido-like_dom_sf"/>
</dbReference>
<evidence type="ECO:0000256" key="4">
    <source>
        <dbReference type="ARBA" id="ARBA00022840"/>
    </source>
</evidence>
<dbReference type="Pfam" id="PF02661">
    <property type="entry name" value="Fic"/>
    <property type="match status" value="1"/>
</dbReference>
<comment type="caution">
    <text evidence="9">The sequence shown here is derived from an EMBL/GenBank/DDBJ whole genome shotgun (WGS) entry which is preliminary data.</text>
</comment>
<dbReference type="Proteomes" id="UP000027143">
    <property type="component" value="Unassembled WGS sequence"/>
</dbReference>
<evidence type="ECO:0000259" key="8">
    <source>
        <dbReference type="PROSITE" id="PS51459"/>
    </source>
</evidence>
<dbReference type="PROSITE" id="PS51459">
    <property type="entry name" value="FIDO"/>
    <property type="match status" value="1"/>
</dbReference>
<keyword evidence="2" id="KW-0548">Nucleotidyltransferase</keyword>
<name>A0ABR4SN33_BARQI</name>
<dbReference type="EC" id="2.7.7.108" evidence="5"/>
<protein>
    <recommendedName>
        <fullName evidence="5">protein adenylyltransferase</fullName>
        <ecNumber evidence="5">2.7.7.108</ecNumber>
    </recommendedName>
</protein>
<dbReference type="SUPFAM" id="SSF140931">
    <property type="entry name" value="Fic-like"/>
    <property type="match status" value="1"/>
</dbReference>
<comment type="catalytic activity">
    <reaction evidence="6">
        <text>L-threonyl-[protein] + ATP = 3-O-(5'-adenylyl)-L-threonyl-[protein] + diphosphate</text>
        <dbReference type="Rhea" id="RHEA:54292"/>
        <dbReference type="Rhea" id="RHEA-COMP:11060"/>
        <dbReference type="Rhea" id="RHEA-COMP:13847"/>
        <dbReference type="ChEBI" id="CHEBI:30013"/>
        <dbReference type="ChEBI" id="CHEBI:30616"/>
        <dbReference type="ChEBI" id="CHEBI:33019"/>
        <dbReference type="ChEBI" id="CHEBI:138113"/>
        <dbReference type="EC" id="2.7.7.108"/>
    </reaction>
</comment>